<dbReference type="AlphaFoldDB" id="M1MWP0"/>
<organism evidence="1 2">
    <name type="scientific">Corynebacterium halotolerans YIM 70093 = DSM 44683</name>
    <dbReference type="NCBI Taxonomy" id="1121362"/>
    <lineage>
        <taxon>Bacteria</taxon>
        <taxon>Bacillati</taxon>
        <taxon>Actinomycetota</taxon>
        <taxon>Actinomycetes</taxon>
        <taxon>Mycobacteriales</taxon>
        <taxon>Corynebacteriaceae</taxon>
        <taxon>Corynebacterium</taxon>
    </lineage>
</organism>
<dbReference type="EMBL" id="CP003697">
    <property type="protein sequence ID" value="AGF72159.1"/>
    <property type="molecule type" value="Genomic_DNA"/>
</dbReference>
<dbReference type="KEGG" id="chn:A605_05765"/>
<sequence>MNRAFSILPVRHTPRVSLSAAEVATHIREHEAETLRAVDSVIHHPRSLARPMADWRPPSKQTPALFGAAPLMLTVTRHRVGPRTRARVRGFGETRDPAYLISVRVTDPRGRRVEPVIAEGWIRALVDESMVDTIHEISDGRTPTYLWLVDGHYRPVHSPASLFSGFAQAA</sequence>
<dbReference type="OrthoDB" id="4421601at2"/>
<dbReference type="STRING" id="1121362.A605_05765"/>
<name>M1MWP0_9CORY</name>
<dbReference type="PATRIC" id="fig|1121362.3.peg.1160"/>
<accession>M1MWP0</accession>
<gene>
    <name evidence="1" type="ORF">A605_05765</name>
</gene>
<dbReference type="Proteomes" id="UP000011723">
    <property type="component" value="Chromosome"/>
</dbReference>
<evidence type="ECO:0000313" key="2">
    <source>
        <dbReference type="Proteomes" id="UP000011723"/>
    </source>
</evidence>
<dbReference type="eggNOG" id="ENOG5031JBK">
    <property type="taxonomic scope" value="Bacteria"/>
</dbReference>
<protein>
    <submittedName>
        <fullName evidence="1">Uncharacterized protein</fullName>
    </submittedName>
</protein>
<evidence type="ECO:0000313" key="1">
    <source>
        <dbReference type="EMBL" id="AGF72159.1"/>
    </source>
</evidence>
<dbReference type="HOGENOM" id="CLU_113639_0_0_11"/>
<proteinExistence type="predicted"/>
<reference evidence="1 2" key="1">
    <citation type="journal article" date="2012" name="Stand. Genomic Sci.">
        <title>Genome sequence of the halotolerant bacterium Corynebacterium halotolerans type strain YIM 70093(T) (= DSM 44683(T)).</title>
        <authorList>
            <person name="Ruckert C."/>
            <person name="Albersmeier A."/>
            <person name="Al-Dilaimi A."/>
            <person name="Niehaus K."/>
            <person name="Szczepanowski R."/>
            <person name="Kalinowski J."/>
        </authorList>
    </citation>
    <scope>NUCLEOTIDE SEQUENCE [LARGE SCALE GENOMIC DNA]</scope>
    <source>
        <strain evidence="1">YIM 70093</strain>
    </source>
</reference>
<keyword evidence="2" id="KW-1185">Reference proteome</keyword>